<dbReference type="PANTHER" id="PTHR44169">
    <property type="entry name" value="NADPH-DEPENDENT 1-ACYLDIHYDROXYACETONE PHOSPHATE REDUCTASE"/>
    <property type="match status" value="1"/>
</dbReference>
<dbReference type="STRING" id="139420.A0A371DH72"/>
<dbReference type="AlphaFoldDB" id="A0A371DH72"/>
<proteinExistence type="inferred from homology"/>
<evidence type="ECO:0000256" key="3">
    <source>
        <dbReference type="RuleBase" id="RU000363"/>
    </source>
</evidence>
<dbReference type="Proteomes" id="UP000256964">
    <property type="component" value="Unassembled WGS sequence"/>
</dbReference>
<keyword evidence="5" id="KW-1185">Reference proteome</keyword>
<dbReference type="PRINTS" id="PR00080">
    <property type="entry name" value="SDRFAMILY"/>
</dbReference>
<dbReference type="Pfam" id="PF00106">
    <property type="entry name" value="adh_short"/>
    <property type="match status" value="1"/>
</dbReference>
<dbReference type="GO" id="GO:0016491">
    <property type="term" value="F:oxidoreductase activity"/>
    <property type="evidence" value="ECO:0007669"/>
    <property type="project" value="UniProtKB-KW"/>
</dbReference>
<evidence type="ECO:0000256" key="2">
    <source>
        <dbReference type="ARBA" id="ARBA00023002"/>
    </source>
</evidence>
<reference evidence="4 5" key="1">
    <citation type="journal article" date="2018" name="Biotechnol. Biofuels">
        <title>Integrative visual omics of the white-rot fungus Polyporus brumalis exposes the biotechnological potential of its oxidative enzymes for delignifying raw plant biomass.</title>
        <authorList>
            <person name="Miyauchi S."/>
            <person name="Rancon A."/>
            <person name="Drula E."/>
            <person name="Hage H."/>
            <person name="Chaduli D."/>
            <person name="Favel A."/>
            <person name="Grisel S."/>
            <person name="Henrissat B."/>
            <person name="Herpoel-Gimbert I."/>
            <person name="Ruiz-Duenas F.J."/>
            <person name="Chevret D."/>
            <person name="Hainaut M."/>
            <person name="Lin J."/>
            <person name="Wang M."/>
            <person name="Pangilinan J."/>
            <person name="Lipzen A."/>
            <person name="Lesage-Meessen L."/>
            <person name="Navarro D."/>
            <person name="Riley R."/>
            <person name="Grigoriev I.V."/>
            <person name="Zhou S."/>
            <person name="Raouche S."/>
            <person name="Rosso M.N."/>
        </authorList>
    </citation>
    <scope>NUCLEOTIDE SEQUENCE [LARGE SCALE GENOMIC DNA]</scope>
    <source>
        <strain evidence="4 5">BRFM 1820</strain>
    </source>
</reference>
<name>A0A371DH72_9APHY</name>
<dbReference type="CDD" id="cd05374">
    <property type="entry name" value="17beta-HSD-like_SDR_c"/>
    <property type="match status" value="1"/>
</dbReference>
<dbReference type="PRINTS" id="PR00081">
    <property type="entry name" value="GDHRDH"/>
</dbReference>
<dbReference type="InterPro" id="IPR002347">
    <property type="entry name" value="SDR_fam"/>
</dbReference>
<gene>
    <name evidence="4" type="ORF">OH76DRAFT_224479</name>
</gene>
<dbReference type="FunFam" id="3.40.50.720:FF:000261">
    <property type="entry name" value="NADPH-dependent 1-acyldihydroxyacetone phosphate reductase"/>
    <property type="match status" value="1"/>
</dbReference>
<dbReference type="Gene3D" id="3.40.50.720">
    <property type="entry name" value="NAD(P)-binding Rossmann-like Domain"/>
    <property type="match status" value="1"/>
</dbReference>
<accession>A0A371DH72</accession>
<dbReference type="OrthoDB" id="2102561at2759"/>
<dbReference type="EMBL" id="KZ857392">
    <property type="protein sequence ID" value="RDX51853.1"/>
    <property type="molecule type" value="Genomic_DNA"/>
</dbReference>
<keyword evidence="2" id="KW-0560">Oxidoreductase</keyword>
<evidence type="ECO:0000256" key="1">
    <source>
        <dbReference type="ARBA" id="ARBA00006484"/>
    </source>
</evidence>
<evidence type="ECO:0000313" key="4">
    <source>
        <dbReference type="EMBL" id="RDX51853.1"/>
    </source>
</evidence>
<dbReference type="InterPro" id="IPR036291">
    <property type="entry name" value="NAD(P)-bd_dom_sf"/>
</dbReference>
<protein>
    <submittedName>
        <fullName evidence="4">NAD-P-binding protein</fullName>
    </submittedName>
</protein>
<evidence type="ECO:0000313" key="5">
    <source>
        <dbReference type="Proteomes" id="UP000256964"/>
    </source>
</evidence>
<dbReference type="PANTHER" id="PTHR44169:SF6">
    <property type="entry name" value="NADPH-DEPENDENT 1-ACYLDIHYDROXYACETONE PHOSPHATE REDUCTASE"/>
    <property type="match status" value="1"/>
</dbReference>
<sequence length="283" mass="31048">MSGQQVVVITGCSEGGIGFALCQEFASKGCKVYATARKLEAMAALTHPNIERLRMDVTDDTSVKAGIEHIVEKEGRIDMLVNNAGVTCTGPVIDLDDARIQQTFDTNVFGTIRTSRAVIPHMAARKSGTIVNIGSFVGELTMPFAGVYSASKAALHAITDALYMECLPFNISVVLVSSGGARSDILKRESQNAAPILTTLYTDYVDVIRAKMDPKLTAAATPLDEYARDLVRKVLRKEPPRYFSIGFGSTLIWVVRQFPRGWIYRLLWSQTVEKERVKLAKAK</sequence>
<comment type="similarity">
    <text evidence="1 3">Belongs to the short-chain dehydrogenases/reductases (SDR) family.</text>
</comment>
<dbReference type="GO" id="GO:0005783">
    <property type="term" value="C:endoplasmic reticulum"/>
    <property type="evidence" value="ECO:0007669"/>
    <property type="project" value="TreeGrafter"/>
</dbReference>
<dbReference type="SUPFAM" id="SSF51735">
    <property type="entry name" value="NAD(P)-binding Rossmann-fold domains"/>
    <property type="match status" value="1"/>
</dbReference>
<organism evidence="4 5">
    <name type="scientific">Lentinus brumalis</name>
    <dbReference type="NCBI Taxonomy" id="2498619"/>
    <lineage>
        <taxon>Eukaryota</taxon>
        <taxon>Fungi</taxon>
        <taxon>Dikarya</taxon>
        <taxon>Basidiomycota</taxon>
        <taxon>Agaricomycotina</taxon>
        <taxon>Agaricomycetes</taxon>
        <taxon>Polyporales</taxon>
        <taxon>Polyporaceae</taxon>
        <taxon>Lentinus</taxon>
    </lineage>
</organism>